<keyword evidence="3" id="KW-0238">DNA-binding</keyword>
<organism evidence="6">
    <name type="scientific">Burkholderia orbicola (strain AU 1054)</name>
    <dbReference type="NCBI Taxonomy" id="331271"/>
    <lineage>
        <taxon>Bacteria</taxon>
        <taxon>Pseudomonadati</taxon>
        <taxon>Pseudomonadota</taxon>
        <taxon>Betaproteobacteria</taxon>
        <taxon>Burkholderiales</taxon>
        <taxon>Burkholderiaceae</taxon>
        <taxon>Burkholderia</taxon>
        <taxon>Burkholderia cepacia complex</taxon>
        <taxon>Burkholderia orbicola</taxon>
    </lineage>
</organism>
<proteinExistence type="inferred from homology"/>
<dbReference type="HOGENOM" id="CLU_039613_6_0_4"/>
<dbReference type="InterPro" id="IPR050950">
    <property type="entry name" value="HTH-type_LysR_regulators"/>
</dbReference>
<dbReference type="InterPro" id="IPR036390">
    <property type="entry name" value="WH_DNA-bd_sf"/>
</dbReference>
<dbReference type="Pfam" id="PF00126">
    <property type="entry name" value="HTH_1"/>
    <property type="match status" value="1"/>
</dbReference>
<dbReference type="PANTHER" id="PTHR30419:SF8">
    <property type="entry name" value="NITROGEN ASSIMILATION TRANSCRIPTIONAL ACTIVATOR-RELATED"/>
    <property type="match status" value="1"/>
</dbReference>
<protein>
    <submittedName>
        <fullName evidence="6">Transcriptional regulator, LysR family</fullName>
    </submittedName>
</protein>
<evidence type="ECO:0000256" key="1">
    <source>
        <dbReference type="ARBA" id="ARBA00009437"/>
    </source>
</evidence>
<accession>A0A0H2XWL0</accession>
<dbReference type="FunFam" id="1.10.10.10:FF:000001">
    <property type="entry name" value="LysR family transcriptional regulator"/>
    <property type="match status" value="1"/>
</dbReference>
<evidence type="ECO:0000259" key="5">
    <source>
        <dbReference type="PROSITE" id="PS50931"/>
    </source>
</evidence>
<dbReference type="CDD" id="cd08440">
    <property type="entry name" value="PBP2_LTTR_like_4"/>
    <property type="match status" value="1"/>
</dbReference>
<dbReference type="GO" id="GO:0003677">
    <property type="term" value="F:DNA binding"/>
    <property type="evidence" value="ECO:0007669"/>
    <property type="project" value="UniProtKB-KW"/>
</dbReference>
<comment type="similarity">
    <text evidence="1">Belongs to the LysR transcriptional regulatory family.</text>
</comment>
<evidence type="ECO:0000256" key="3">
    <source>
        <dbReference type="ARBA" id="ARBA00023125"/>
    </source>
</evidence>
<dbReference type="GO" id="GO:0005829">
    <property type="term" value="C:cytosol"/>
    <property type="evidence" value="ECO:0007669"/>
    <property type="project" value="TreeGrafter"/>
</dbReference>
<dbReference type="EMBL" id="CP000379">
    <property type="protein sequence ID" value="ABF78612.1"/>
    <property type="molecule type" value="Genomic_DNA"/>
</dbReference>
<sequence length="305" mass="33311">MNFEISDLRAFVATADLGSFRAAADTLHLSASALSRRIEKLEEVLGVRLFERTTRKMDLTIVGRGFLERAHRILNEVDNSMLEFDDLARKMTGELTVACVPSAVRYFLPETIATYHQRYPGIRLRLIDEPSSMVFLAVARGEADFGLTYVGTEEPDIEFTPLLDDPFVLACPRSHPLAKRKSVAWAELAGLEYLAIAQGSGNRAVIDEALAGAAERPKWFCEVRHVPALVSLIEAGLGVGVVPRLAMPRGPHKALASVALVDPPIRRTLGVIQRRGRGLSSAGRFFLQLLTEMRAPGVPPASAAA</sequence>
<dbReference type="AlphaFoldDB" id="A0A0H2XWL0"/>
<dbReference type="Gene3D" id="3.40.190.290">
    <property type="match status" value="1"/>
</dbReference>
<feature type="domain" description="HTH lysR-type" evidence="5">
    <location>
        <begin position="1"/>
        <end position="60"/>
    </location>
</feature>
<evidence type="ECO:0000313" key="6">
    <source>
        <dbReference type="EMBL" id="ABF78612.1"/>
    </source>
</evidence>
<keyword evidence="2" id="KW-0805">Transcription regulation</keyword>
<dbReference type="Pfam" id="PF03466">
    <property type="entry name" value="LysR_substrate"/>
    <property type="match status" value="1"/>
</dbReference>
<dbReference type="PRINTS" id="PR00039">
    <property type="entry name" value="HTHLYSR"/>
</dbReference>
<gene>
    <name evidence="6" type="ordered locus">Bcen_3720</name>
</gene>
<dbReference type="SUPFAM" id="SSF46785">
    <property type="entry name" value="Winged helix' DNA-binding domain"/>
    <property type="match status" value="1"/>
</dbReference>
<keyword evidence="4" id="KW-0804">Transcription</keyword>
<reference evidence="6" key="1">
    <citation type="submission" date="2006-05" db="EMBL/GenBank/DDBJ databases">
        <title>Complete sequence of chromosome 2 of Burkholderia cenocepacia AU 1054.</title>
        <authorList>
            <consortium name="US DOE Joint Genome Institute"/>
            <person name="Copeland A."/>
            <person name="Lucas S."/>
            <person name="Lapidus A."/>
            <person name="Barry K."/>
            <person name="Detter J.C."/>
            <person name="Glavina del Rio T."/>
            <person name="Hammon N."/>
            <person name="Israni S."/>
            <person name="Dalin E."/>
            <person name="Tice H."/>
            <person name="Pitluck S."/>
            <person name="Chain P."/>
            <person name="Malfatti S."/>
            <person name="Shin M."/>
            <person name="Vergez L."/>
            <person name="Schmutz J."/>
            <person name="Larimer F."/>
            <person name="Land M."/>
            <person name="Hauser L."/>
            <person name="Kyrpides N."/>
            <person name="Lykidis A."/>
            <person name="LiPuma J.J."/>
            <person name="Konstantinidis K."/>
            <person name="Tiedje J.M."/>
            <person name="Richardson P."/>
        </authorList>
    </citation>
    <scope>NUCLEOTIDE SEQUENCE [LARGE SCALE GENOMIC DNA]</scope>
    <source>
        <strain evidence="6">AU 1054</strain>
    </source>
</reference>
<dbReference type="InterPro" id="IPR036388">
    <property type="entry name" value="WH-like_DNA-bd_sf"/>
</dbReference>
<name>A0A0H2XWL0_BURO1</name>
<dbReference type="Gene3D" id="1.10.10.10">
    <property type="entry name" value="Winged helix-like DNA-binding domain superfamily/Winged helix DNA-binding domain"/>
    <property type="match status" value="1"/>
</dbReference>
<dbReference type="PANTHER" id="PTHR30419">
    <property type="entry name" value="HTH-TYPE TRANSCRIPTIONAL REGULATOR YBHD"/>
    <property type="match status" value="1"/>
</dbReference>
<dbReference type="InterPro" id="IPR000847">
    <property type="entry name" value="LysR_HTH_N"/>
</dbReference>
<evidence type="ECO:0000256" key="4">
    <source>
        <dbReference type="ARBA" id="ARBA00023163"/>
    </source>
</evidence>
<dbReference type="SUPFAM" id="SSF53850">
    <property type="entry name" value="Periplasmic binding protein-like II"/>
    <property type="match status" value="1"/>
</dbReference>
<dbReference type="InterPro" id="IPR005119">
    <property type="entry name" value="LysR_subst-bd"/>
</dbReference>
<dbReference type="GO" id="GO:0003700">
    <property type="term" value="F:DNA-binding transcription factor activity"/>
    <property type="evidence" value="ECO:0007669"/>
    <property type="project" value="InterPro"/>
</dbReference>
<dbReference type="PROSITE" id="PS50931">
    <property type="entry name" value="HTH_LYSR"/>
    <property type="match status" value="1"/>
</dbReference>
<evidence type="ECO:0000256" key="2">
    <source>
        <dbReference type="ARBA" id="ARBA00023015"/>
    </source>
</evidence>